<keyword evidence="4" id="KW-0521">NADP</keyword>
<accession>A0ABZ0CQM7</accession>
<dbReference type="Pfam" id="PF08240">
    <property type="entry name" value="ADH_N"/>
    <property type="match status" value="1"/>
</dbReference>
<dbReference type="EMBL" id="CP136336">
    <property type="protein sequence ID" value="WOB07295.1"/>
    <property type="molecule type" value="Genomic_DNA"/>
</dbReference>
<dbReference type="EC" id="1.3.1.85" evidence="8"/>
<dbReference type="GO" id="GO:0016491">
    <property type="term" value="F:oxidoreductase activity"/>
    <property type="evidence" value="ECO:0007669"/>
    <property type="project" value="UniProtKB-KW"/>
</dbReference>
<dbReference type="InterPro" id="IPR013149">
    <property type="entry name" value="ADH-like_C"/>
</dbReference>
<dbReference type="PROSITE" id="PS01162">
    <property type="entry name" value="QOR_ZETA_CRYSTAL"/>
    <property type="match status" value="1"/>
</dbReference>
<dbReference type="Gene3D" id="3.90.180.10">
    <property type="entry name" value="Medium-chain alcohol dehydrogenases, catalytic domain"/>
    <property type="match status" value="1"/>
</dbReference>
<dbReference type="NCBIfam" id="TIGR01751">
    <property type="entry name" value="crot-CoA-red"/>
    <property type="match status" value="1"/>
</dbReference>
<proteinExistence type="predicted"/>
<evidence type="ECO:0000256" key="2">
    <source>
        <dbReference type="ARBA" id="ARBA00011881"/>
    </source>
</evidence>
<protein>
    <submittedName>
        <fullName evidence="8">Crotonyl-CoA carboxylase/reductase</fullName>
        <ecNumber evidence="8">1.3.1.85</ecNumber>
    </submittedName>
</protein>
<dbReference type="Pfam" id="PF00107">
    <property type="entry name" value="ADH_zinc_N"/>
    <property type="match status" value="1"/>
</dbReference>
<dbReference type="InterPro" id="IPR013154">
    <property type="entry name" value="ADH-like_N"/>
</dbReference>
<dbReference type="Gene3D" id="3.40.50.720">
    <property type="entry name" value="NAD(P)-binding Rossmann-like Domain"/>
    <property type="match status" value="1"/>
</dbReference>
<organism evidence="8 9">
    <name type="scientific">Piscinibacter gummiphilus</name>
    <dbReference type="NCBI Taxonomy" id="946333"/>
    <lineage>
        <taxon>Bacteria</taxon>
        <taxon>Pseudomonadati</taxon>
        <taxon>Pseudomonadota</taxon>
        <taxon>Betaproteobacteria</taxon>
        <taxon>Burkholderiales</taxon>
        <taxon>Sphaerotilaceae</taxon>
        <taxon>Piscinibacter</taxon>
    </lineage>
</organism>
<dbReference type="InterPro" id="IPR036291">
    <property type="entry name" value="NAD(P)-bd_dom_sf"/>
</dbReference>
<evidence type="ECO:0000256" key="5">
    <source>
        <dbReference type="ARBA" id="ARBA00022884"/>
    </source>
</evidence>
<evidence type="ECO:0000259" key="7">
    <source>
        <dbReference type="SMART" id="SM00829"/>
    </source>
</evidence>
<evidence type="ECO:0000256" key="1">
    <source>
        <dbReference type="ARBA" id="ARBA00004496"/>
    </source>
</evidence>
<dbReference type="RefSeq" id="WP_316699966.1">
    <property type="nucleotide sequence ID" value="NZ_CP136336.1"/>
</dbReference>
<dbReference type="InterPro" id="IPR010085">
    <property type="entry name" value="Crot_CoA_red"/>
</dbReference>
<dbReference type="InterPro" id="IPR011032">
    <property type="entry name" value="GroES-like_sf"/>
</dbReference>
<dbReference type="SMART" id="SM00829">
    <property type="entry name" value="PKS_ER"/>
    <property type="match status" value="1"/>
</dbReference>
<keyword evidence="6" id="KW-0007">Acetylation</keyword>
<evidence type="ECO:0000313" key="8">
    <source>
        <dbReference type="EMBL" id="WOB07295.1"/>
    </source>
</evidence>
<keyword evidence="9" id="KW-1185">Reference proteome</keyword>
<dbReference type="InterPro" id="IPR020843">
    <property type="entry name" value="ER"/>
</dbReference>
<evidence type="ECO:0000256" key="6">
    <source>
        <dbReference type="ARBA" id="ARBA00022990"/>
    </source>
</evidence>
<dbReference type="SUPFAM" id="SSF50129">
    <property type="entry name" value="GroES-like"/>
    <property type="match status" value="1"/>
</dbReference>
<keyword evidence="3" id="KW-0963">Cytoplasm</keyword>
<feature type="domain" description="Enoyl reductase (ER)" evidence="7">
    <location>
        <begin position="34"/>
        <end position="406"/>
    </location>
</feature>
<evidence type="ECO:0000313" key="9">
    <source>
        <dbReference type="Proteomes" id="UP001303946"/>
    </source>
</evidence>
<comment type="subcellular location">
    <subcellularLocation>
        <location evidence="1">Cytoplasm</location>
    </subcellularLocation>
</comment>
<keyword evidence="5" id="KW-0694">RNA-binding</keyword>
<dbReference type="CDD" id="cd08246">
    <property type="entry name" value="crotonyl_coA_red"/>
    <property type="match status" value="1"/>
</dbReference>
<sequence length="412" mass="44791">MSETKDLYELGEMPPLGHVPARMYASLIRPERYGEPEQAFKVEVVDTPKPGPRQVLVYVMAAGINYNNVWAALGTPVDVVAARRKQNPAAEAFHIGGSDASGIVWAVGEGVTNVRVGDEVVLSCAMWDENAADIQAGADPITSTSCKIWGYEENWGSFAQFTRVDDYQCFKKPPKLSWEAAAAYMLVGATAYRQLMGWEPHTVKPGDPVLIWGGSGGLGSMAIQIVKAKGGIPIAVVSSESRMEHCRKLGAHGVINRTDPSFTHWGRLPDTADAAAYAEWMKGANAFRKKWSDVLGSRQGPRIVLEHPGESTIPTSILVCDNAGMVVICAGTTGYNADVDLRYLWMRQKRLQGSHFANTEQCKALNDMVIDGLVDPALADVFEFDEVGKAHQLLHTNTHPSGNLAIRVNARA</sequence>
<dbReference type="PANTHER" id="PTHR44154:SF1">
    <property type="entry name" value="QUINONE OXIDOREDUCTASE"/>
    <property type="match status" value="1"/>
</dbReference>
<evidence type="ECO:0000256" key="3">
    <source>
        <dbReference type="ARBA" id="ARBA00022490"/>
    </source>
</evidence>
<dbReference type="SUPFAM" id="SSF51735">
    <property type="entry name" value="NAD(P)-binding Rossmann-fold domains"/>
    <property type="match status" value="1"/>
</dbReference>
<dbReference type="PANTHER" id="PTHR44154">
    <property type="entry name" value="QUINONE OXIDOREDUCTASE"/>
    <property type="match status" value="1"/>
</dbReference>
<dbReference type="InterPro" id="IPR051603">
    <property type="entry name" value="Zinc-ADH_QOR/CCCR"/>
</dbReference>
<reference evidence="8 9" key="1">
    <citation type="submission" date="2023-10" db="EMBL/GenBank/DDBJ databases">
        <title>Bacteria for the degradation of biodegradable plastic PBAT(Polybutylene adipate terephthalate).</title>
        <authorList>
            <person name="Weon H.-Y."/>
            <person name="Yeon J."/>
        </authorList>
    </citation>
    <scope>NUCLEOTIDE SEQUENCE [LARGE SCALE GENOMIC DNA]</scope>
    <source>
        <strain evidence="8 9">SBD 7-3</strain>
    </source>
</reference>
<comment type="subunit">
    <text evidence="2">Homotetramer.</text>
</comment>
<dbReference type="InterPro" id="IPR002364">
    <property type="entry name" value="Quin_OxRdtase/zeta-crystal_CS"/>
</dbReference>
<gene>
    <name evidence="8" type="primary">ccrA</name>
    <name evidence="8" type="ORF">RXV79_20535</name>
</gene>
<name>A0ABZ0CQM7_9BURK</name>
<evidence type="ECO:0000256" key="4">
    <source>
        <dbReference type="ARBA" id="ARBA00022857"/>
    </source>
</evidence>
<keyword evidence="8" id="KW-0560">Oxidoreductase</keyword>
<dbReference type="Proteomes" id="UP001303946">
    <property type="component" value="Chromosome"/>
</dbReference>